<dbReference type="OrthoDB" id="10059227at2759"/>
<organism evidence="2 3">
    <name type="scientific">Crassostrea virginica</name>
    <name type="common">Eastern oyster</name>
    <dbReference type="NCBI Taxonomy" id="6565"/>
    <lineage>
        <taxon>Eukaryota</taxon>
        <taxon>Metazoa</taxon>
        <taxon>Spiralia</taxon>
        <taxon>Lophotrochozoa</taxon>
        <taxon>Mollusca</taxon>
        <taxon>Bivalvia</taxon>
        <taxon>Autobranchia</taxon>
        <taxon>Pteriomorphia</taxon>
        <taxon>Ostreida</taxon>
        <taxon>Ostreoidea</taxon>
        <taxon>Ostreidae</taxon>
        <taxon>Crassostrea</taxon>
    </lineage>
</organism>
<evidence type="ECO:0000313" key="2">
    <source>
        <dbReference type="Proteomes" id="UP000694844"/>
    </source>
</evidence>
<gene>
    <name evidence="3" type="primary">LOC111132666</name>
</gene>
<feature type="signal peptide" evidence="1">
    <location>
        <begin position="1"/>
        <end position="20"/>
    </location>
</feature>
<dbReference type="AlphaFoldDB" id="A0A8B8E9D7"/>
<keyword evidence="1" id="KW-0732">Signal</keyword>
<name>A0A8B8E9D7_CRAVI</name>
<evidence type="ECO:0000313" key="3">
    <source>
        <dbReference type="RefSeq" id="XP_022336203.1"/>
    </source>
</evidence>
<dbReference type="Proteomes" id="UP000694844">
    <property type="component" value="Chromosome 1"/>
</dbReference>
<accession>A0A8B8E9D7</accession>
<reference evidence="2" key="1">
    <citation type="submission" date="2024-06" db="UniProtKB">
        <authorList>
            <consortium name="RefSeq"/>
        </authorList>
    </citation>
    <scope>NUCLEOTIDE SEQUENCE [LARGE SCALE GENOMIC DNA]</scope>
</reference>
<feature type="chain" id="PRO_5034465498" evidence="1">
    <location>
        <begin position="21"/>
        <end position="252"/>
    </location>
</feature>
<dbReference type="KEGG" id="cvn:111132666"/>
<dbReference type="GeneID" id="111132666"/>
<reference evidence="3" key="2">
    <citation type="submission" date="2025-08" db="UniProtKB">
        <authorList>
            <consortium name="RefSeq"/>
        </authorList>
    </citation>
    <scope>IDENTIFICATION</scope>
    <source>
        <tissue evidence="3">Whole sample</tissue>
    </source>
</reference>
<keyword evidence="2" id="KW-1185">Reference proteome</keyword>
<dbReference type="RefSeq" id="XP_022336203.1">
    <property type="nucleotide sequence ID" value="XM_022480495.1"/>
</dbReference>
<protein>
    <submittedName>
        <fullName evidence="3">Uncharacterized protein LOC111132666</fullName>
    </submittedName>
</protein>
<evidence type="ECO:0000256" key="1">
    <source>
        <dbReference type="SAM" id="SignalP"/>
    </source>
</evidence>
<proteinExistence type="predicted"/>
<sequence>MICKSCVCLLIFFIIHTVKGDTACIRKGGKCQENSIRCDNYYSGLCNGGRTRQCCVTNSVADRPCVAKGGKCQQNTQTCSGDYERGLCGGSSARQCCVPRSGSTSCSAAATALACKIKNSSKISLLTTNPSGVNDGADPSSNIRDACAGKKVKRSSYKCSEGQAPGGTTCLDAKILQYIYDLGTSTKYKVQVNAIAGACHSTTSKHYDGKAVDFQKFGSATEKAAQEKAFRDACTKHGGWSHGGTHVHCQIV</sequence>